<dbReference type="Proteomes" id="UP000011668">
    <property type="component" value="Unassembled WGS sequence"/>
</dbReference>
<evidence type="ECO:0000256" key="1">
    <source>
        <dbReference type="SAM" id="MobiDB-lite"/>
    </source>
</evidence>
<sequence>MSVSLMSKLSGPSKVNKVPERVVKFPKMLRPRSRSSKSTEGGGKGERSW</sequence>
<dbReference type="HOGENOM" id="CLU_3144000_0_0_1"/>
<dbReference type="AlphaFoldDB" id="L8WKF1"/>
<accession>L8WKF1</accession>
<organism evidence="2 3">
    <name type="scientific">Thanatephorus cucumeris (strain AG1-IA)</name>
    <name type="common">Rice sheath blight fungus</name>
    <name type="synonym">Rhizoctonia solani</name>
    <dbReference type="NCBI Taxonomy" id="983506"/>
    <lineage>
        <taxon>Eukaryota</taxon>
        <taxon>Fungi</taxon>
        <taxon>Dikarya</taxon>
        <taxon>Basidiomycota</taxon>
        <taxon>Agaricomycotina</taxon>
        <taxon>Agaricomycetes</taxon>
        <taxon>Cantharellales</taxon>
        <taxon>Ceratobasidiaceae</taxon>
        <taxon>Rhizoctonia</taxon>
        <taxon>Rhizoctonia solani AG-1</taxon>
    </lineage>
</organism>
<protein>
    <submittedName>
        <fullName evidence="2">Uncharacterized protein</fullName>
    </submittedName>
</protein>
<proteinExistence type="predicted"/>
<feature type="region of interest" description="Disordered" evidence="1">
    <location>
        <begin position="1"/>
        <end position="49"/>
    </location>
</feature>
<gene>
    <name evidence="2" type="ORF">AG1IA_09145</name>
</gene>
<dbReference type="EMBL" id="AFRT01003038">
    <property type="protein sequence ID" value="ELU36829.1"/>
    <property type="molecule type" value="Genomic_DNA"/>
</dbReference>
<name>L8WKF1_THACA</name>
<evidence type="ECO:0000313" key="3">
    <source>
        <dbReference type="Proteomes" id="UP000011668"/>
    </source>
</evidence>
<keyword evidence="3" id="KW-1185">Reference proteome</keyword>
<comment type="caution">
    <text evidence="2">The sequence shown here is derived from an EMBL/GenBank/DDBJ whole genome shotgun (WGS) entry which is preliminary data.</text>
</comment>
<evidence type="ECO:0000313" key="2">
    <source>
        <dbReference type="EMBL" id="ELU36829.1"/>
    </source>
</evidence>
<reference evidence="2 3" key="1">
    <citation type="journal article" date="2013" name="Nat. Commun.">
        <title>The evolution and pathogenic mechanisms of the rice sheath blight pathogen.</title>
        <authorList>
            <person name="Zheng A."/>
            <person name="Lin R."/>
            <person name="Xu L."/>
            <person name="Qin P."/>
            <person name="Tang C."/>
            <person name="Ai P."/>
            <person name="Zhang D."/>
            <person name="Liu Y."/>
            <person name="Sun Z."/>
            <person name="Feng H."/>
            <person name="Wang Y."/>
            <person name="Chen Y."/>
            <person name="Liang X."/>
            <person name="Fu R."/>
            <person name="Li Q."/>
            <person name="Zhang J."/>
            <person name="Yu X."/>
            <person name="Xie Z."/>
            <person name="Ding L."/>
            <person name="Guan P."/>
            <person name="Tang J."/>
            <person name="Liang Y."/>
            <person name="Wang S."/>
            <person name="Deng Q."/>
            <person name="Li S."/>
            <person name="Zhu J."/>
            <person name="Wang L."/>
            <person name="Liu H."/>
            <person name="Li P."/>
        </authorList>
    </citation>
    <scope>NUCLEOTIDE SEQUENCE [LARGE SCALE GENOMIC DNA]</scope>
    <source>
        <strain evidence="3">AG-1 IA</strain>
    </source>
</reference>